<dbReference type="ESTHER" id="9actn-a0a1c5jgh3">
    <property type="family name" value="Duf_1023"/>
</dbReference>
<dbReference type="GO" id="GO:0016787">
    <property type="term" value="F:hydrolase activity"/>
    <property type="evidence" value="ECO:0007669"/>
    <property type="project" value="UniProtKB-KW"/>
</dbReference>
<dbReference type="AlphaFoldDB" id="A0A1C5JGH3"/>
<keyword evidence="2" id="KW-0378">Hydrolase</keyword>
<dbReference type="RefSeq" id="WP_091066761.1">
    <property type="nucleotide sequence ID" value="NZ_FMDM01000010.1"/>
</dbReference>
<proteinExistence type="predicted"/>
<name>A0A1C5JGH3_9ACTN</name>
<organism evidence="2 3">
    <name type="scientific">Micromonospora humi</name>
    <dbReference type="NCBI Taxonomy" id="745366"/>
    <lineage>
        <taxon>Bacteria</taxon>
        <taxon>Bacillati</taxon>
        <taxon>Actinomycetota</taxon>
        <taxon>Actinomycetes</taxon>
        <taxon>Micromonosporales</taxon>
        <taxon>Micromonosporaceae</taxon>
        <taxon>Micromonospora</taxon>
    </lineage>
</organism>
<protein>
    <submittedName>
        <fullName evidence="2">Alpha/beta hydrolase</fullName>
    </submittedName>
</protein>
<dbReference type="Pfam" id="PF06259">
    <property type="entry name" value="Abhydrolase_8"/>
    <property type="match status" value="1"/>
</dbReference>
<dbReference type="STRING" id="745366.GA0070213_110199"/>
<keyword evidence="3" id="KW-1185">Reference proteome</keyword>
<dbReference type="Gene3D" id="3.40.50.1820">
    <property type="entry name" value="alpha/beta hydrolase"/>
    <property type="match status" value="1"/>
</dbReference>
<gene>
    <name evidence="2" type="ORF">GA0070213_110199</name>
</gene>
<dbReference type="SUPFAM" id="SSF53474">
    <property type="entry name" value="alpha/beta-Hydrolases"/>
    <property type="match status" value="1"/>
</dbReference>
<dbReference type="Proteomes" id="UP000199360">
    <property type="component" value="Unassembled WGS sequence"/>
</dbReference>
<evidence type="ECO:0000313" key="2">
    <source>
        <dbReference type="EMBL" id="SCG69136.1"/>
    </source>
</evidence>
<accession>A0A1C5JGH3</accession>
<reference evidence="3" key="1">
    <citation type="submission" date="2016-06" db="EMBL/GenBank/DDBJ databases">
        <authorList>
            <person name="Varghese N."/>
            <person name="Submissions Spin"/>
        </authorList>
    </citation>
    <scope>NUCLEOTIDE SEQUENCE [LARGE SCALE GENOMIC DNA]</scope>
    <source>
        <strain evidence="3">DSM 45647</strain>
    </source>
</reference>
<dbReference type="EMBL" id="FMDM01000010">
    <property type="protein sequence ID" value="SCG69136.1"/>
    <property type="molecule type" value="Genomic_DNA"/>
</dbReference>
<evidence type="ECO:0000313" key="3">
    <source>
        <dbReference type="Proteomes" id="UP000199360"/>
    </source>
</evidence>
<dbReference type="InterPro" id="IPR029058">
    <property type="entry name" value="AB_hydrolase_fold"/>
</dbReference>
<evidence type="ECO:0000259" key="1">
    <source>
        <dbReference type="Pfam" id="PF06259"/>
    </source>
</evidence>
<feature type="domain" description="DUF1023" evidence="1">
    <location>
        <begin position="67"/>
        <end position="239"/>
    </location>
</feature>
<dbReference type="InterPro" id="IPR010427">
    <property type="entry name" value="DUF1023"/>
</dbReference>
<dbReference type="OrthoDB" id="5170249at2"/>
<sequence>MRWIRIGRTAAAVLLGLGLLVPDRQVAVAAPSYVEAYPVTAARMRAAGAPYAGWAAAGRRFLAFDRGGGLAVEVLGDLAGAERIVVLVPGARTRLSDFDRGLGGVAGRAPARQGRALYHALRTTAPTARVAVLVWLGYPPPDSVAAAAGTAPARRGARALAAHLRTLADRRPTARVTLVGHSYGAVVVGLAARAAPPTVTDVVTLGGVGLGVDRATDLVPVRVWAAEATTDWIHRVPAVRLPGLGHGIRPGDPAFGARRLPTGGVAGHDGYLSEGGGTTAAVASVVLGGDPEVTR</sequence>